<organism evidence="1 2">
    <name type="scientific">Albidovulum denitrificans</name>
    <dbReference type="NCBI Taxonomy" id="404881"/>
    <lineage>
        <taxon>Bacteria</taxon>
        <taxon>Pseudomonadati</taxon>
        <taxon>Pseudomonadota</taxon>
        <taxon>Alphaproteobacteria</taxon>
        <taxon>Rhodobacterales</taxon>
        <taxon>Paracoccaceae</taxon>
        <taxon>Albidovulum</taxon>
    </lineage>
</organism>
<sequence>MATYTTVTDIETGHKKPVTTSLLRRLRDNPIAMFEGASGAPRLDVDALENPTLGDVVRYSDASTYSSGTGFTYTAAWKYLFVQTGEVRLTFTQAPASGSNSETQVVLNGSVLTTYSTSTTAARSIDLTIAKGDVLELRHRANNASNAASLTLIRLKTAGENLWPFSPYAAKDGQGGHNSTWVFG</sequence>
<dbReference type="AlphaFoldDB" id="A0A2S8RWH5"/>
<keyword evidence="2" id="KW-1185">Reference proteome</keyword>
<proteinExistence type="predicted"/>
<protein>
    <submittedName>
        <fullName evidence="1">Uncharacterized protein</fullName>
    </submittedName>
</protein>
<evidence type="ECO:0000313" key="1">
    <source>
        <dbReference type="EMBL" id="PQV52899.1"/>
    </source>
</evidence>
<accession>A0A2S8RWH5</accession>
<comment type="caution">
    <text evidence="1">The sequence shown here is derived from an EMBL/GenBank/DDBJ whole genome shotgun (WGS) entry which is preliminary data.</text>
</comment>
<dbReference type="Proteomes" id="UP000238338">
    <property type="component" value="Unassembled WGS sequence"/>
</dbReference>
<dbReference type="RefSeq" id="WP_105516543.1">
    <property type="nucleotide sequence ID" value="NZ_PVEP01000015.1"/>
</dbReference>
<gene>
    <name evidence="1" type="ORF">LX70_04005</name>
</gene>
<reference evidence="1 2" key="1">
    <citation type="submission" date="2018-02" db="EMBL/GenBank/DDBJ databases">
        <title>Genomic Encyclopedia of Archaeal and Bacterial Type Strains, Phase II (KMG-II): from individual species to whole genera.</title>
        <authorList>
            <person name="Goeker M."/>
        </authorList>
    </citation>
    <scope>NUCLEOTIDE SEQUENCE [LARGE SCALE GENOMIC DNA]</scope>
    <source>
        <strain evidence="1 2">DSM 18921</strain>
    </source>
</reference>
<dbReference type="EMBL" id="PVEP01000015">
    <property type="protein sequence ID" value="PQV52899.1"/>
    <property type="molecule type" value="Genomic_DNA"/>
</dbReference>
<evidence type="ECO:0000313" key="2">
    <source>
        <dbReference type="Proteomes" id="UP000238338"/>
    </source>
</evidence>
<name>A0A2S8RWH5_9RHOB</name>